<feature type="compositionally biased region" description="Basic and acidic residues" evidence="2">
    <location>
        <begin position="241"/>
        <end position="255"/>
    </location>
</feature>
<accession>A0A0D3JK63</accession>
<dbReference type="GeneID" id="17269443"/>
<feature type="compositionally biased region" description="Acidic residues" evidence="2">
    <location>
        <begin position="70"/>
        <end position="79"/>
    </location>
</feature>
<keyword evidence="4" id="KW-1185">Reference proteome</keyword>
<dbReference type="RefSeq" id="XP_005792629.1">
    <property type="nucleotide sequence ID" value="XM_005792572.1"/>
</dbReference>
<proteinExistence type="predicted"/>
<feature type="coiled-coil region" evidence="1">
    <location>
        <begin position="8"/>
        <end position="35"/>
    </location>
</feature>
<organism evidence="3 4">
    <name type="scientific">Emiliania huxleyi (strain CCMP1516)</name>
    <dbReference type="NCBI Taxonomy" id="280463"/>
    <lineage>
        <taxon>Eukaryota</taxon>
        <taxon>Haptista</taxon>
        <taxon>Haptophyta</taxon>
        <taxon>Prymnesiophyceae</taxon>
        <taxon>Isochrysidales</taxon>
        <taxon>Noelaerhabdaceae</taxon>
        <taxon>Emiliania</taxon>
    </lineage>
</organism>
<evidence type="ECO:0000313" key="3">
    <source>
        <dbReference type="EnsemblProtists" id="EOD23898"/>
    </source>
</evidence>
<reference evidence="3" key="2">
    <citation type="submission" date="2024-10" db="UniProtKB">
        <authorList>
            <consortium name="EnsemblProtists"/>
        </authorList>
    </citation>
    <scope>IDENTIFICATION</scope>
</reference>
<feature type="region of interest" description="Disordered" evidence="2">
    <location>
        <begin position="241"/>
        <end position="263"/>
    </location>
</feature>
<evidence type="ECO:0000256" key="2">
    <source>
        <dbReference type="SAM" id="MobiDB-lite"/>
    </source>
</evidence>
<sequence length="387" mass="41896">MPTPSFSIADLVDEVRSLREQKAALEGEKSLLESHVGLLSQQLMLPPGERTVTEAPDTGASKPPKSPDAESAEPSDESSVEQLSAVRAALDAEADAGIAATLALGSEIRAAEADAEASRRRVASAEEELRRSVEELEAELERLAARERRAVASAVSAERRRAAQATASLEEALGAAQDALARREEALDLDGGGGYGGGYGGGGGVDQERQLRAEWMAKCEHHRARSTALQEEVAALRAAHDDELRRERSRAEGAEGRLAQAEAAARAAGATRAQAERQAAQLSLDFNAQVHELALLRQRAERAEQQLSRHTVEKCTARQWIVNFVENEAARPELLRLMATWWEFSEEDLVRVGLRAEALPPSPFRRPSDGSLLDAFESFLTRESGVE</sequence>
<feature type="coiled-coil region" evidence="1">
    <location>
        <begin position="108"/>
        <end position="153"/>
    </location>
</feature>
<evidence type="ECO:0000256" key="1">
    <source>
        <dbReference type="SAM" id="Coils"/>
    </source>
</evidence>
<feature type="region of interest" description="Disordered" evidence="2">
    <location>
        <begin position="42"/>
        <end position="83"/>
    </location>
</feature>
<name>A0A0D3JK63_EMIH1</name>
<dbReference type="PaxDb" id="2903-EOD23898"/>
<dbReference type="RefSeq" id="XP_005776327.1">
    <property type="nucleotide sequence ID" value="XM_005776270.1"/>
</dbReference>
<dbReference type="EnsemblProtists" id="EOD40200">
    <property type="protein sequence ID" value="EOD40200"/>
    <property type="gene ID" value="EMIHUDRAFT_361178"/>
</dbReference>
<evidence type="ECO:0008006" key="5">
    <source>
        <dbReference type="Google" id="ProtNLM"/>
    </source>
</evidence>
<dbReference type="GeneID" id="17285471"/>
<dbReference type="KEGG" id="ehx:EMIHUDRAFT_361178"/>
<dbReference type="EnsemblProtists" id="EOD23898">
    <property type="protein sequence ID" value="EOD23898"/>
    <property type="gene ID" value="EMIHUDRAFT_354515"/>
</dbReference>
<dbReference type="AlphaFoldDB" id="A0A0D3JK63"/>
<dbReference type="KEGG" id="ehx:EMIHUDRAFT_354515"/>
<dbReference type="HOGENOM" id="CLU_060214_0_0_1"/>
<keyword evidence="1" id="KW-0175">Coiled coil</keyword>
<protein>
    <recommendedName>
        <fullName evidence="5">GRIP domain-containing protein</fullName>
    </recommendedName>
</protein>
<dbReference type="OMA" id="CEHHRAR"/>
<evidence type="ECO:0000313" key="4">
    <source>
        <dbReference type="Proteomes" id="UP000013827"/>
    </source>
</evidence>
<dbReference type="Proteomes" id="UP000013827">
    <property type="component" value="Unassembled WGS sequence"/>
</dbReference>
<reference evidence="4" key="1">
    <citation type="journal article" date="2013" name="Nature">
        <title>Pan genome of the phytoplankton Emiliania underpins its global distribution.</title>
        <authorList>
            <person name="Read B.A."/>
            <person name="Kegel J."/>
            <person name="Klute M.J."/>
            <person name="Kuo A."/>
            <person name="Lefebvre S.C."/>
            <person name="Maumus F."/>
            <person name="Mayer C."/>
            <person name="Miller J."/>
            <person name="Monier A."/>
            <person name="Salamov A."/>
            <person name="Young J."/>
            <person name="Aguilar M."/>
            <person name="Claverie J.M."/>
            <person name="Frickenhaus S."/>
            <person name="Gonzalez K."/>
            <person name="Herman E.K."/>
            <person name="Lin Y.C."/>
            <person name="Napier J."/>
            <person name="Ogata H."/>
            <person name="Sarno A.F."/>
            <person name="Shmutz J."/>
            <person name="Schroeder D."/>
            <person name="de Vargas C."/>
            <person name="Verret F."/>
            <person name="von Dassow P."/>
            <person name="Valentin K."/>
            <person name="Van de Peer Y."/>
            <person name="Wheeler G."/>
            <person name="Dacks J.B."/>
            <person name="Delwiche C.F."/>
            <person name="Dyhrman S.T."/>
            <person name="Glockner G."/>
            <person name="John U."/>
            <person name="Richards T."/>
            <person name="Worden A.Z."/>
            <person name="Zhang X."/>
            <person name="Grigoriev I.V."/>
            <person name="Allen A.E."/>
            <person name="Bidle K."/>
            <person name="Borodovsky M."/>
            <person name="Bowler C."/>
            <person name="Brownlee C."/>
            <person name="Cock J.M."/>
            <person name="Elias M."/>
            <person name="Gladyshev V.N."/>
            <person name="Groth M."/>
            <person name="Guda C."/>
            <person name="Hadaegh A."/>
            <person name="Iglesias-Rodriguez M.D."/>
            <person name="Jenkins J."/>
            <person name="Jones B.M."/>
            <person name="Lawson T."/>
            <person name="Leese F."/>
            <person name="Lindquist E."/>
            <person name="Lobanov A."/>
            <person name="Lomsadze A."/>
            <person name="Malik S.B."/>
            <person name="Marsh M.E."/>
            <person name="Mackinder L."/>
            <person name="Mock T."/>
            <person name="Mueller-Roeber B."/>
            <person name="Pagarete A."/>
            <person name="Parker M."/>
            <person name="Probert I."/>
            <person name="Quesneville H."/>
            <person name="Raines C."/>
            <person name="Rensing S.A."/>
            <person name="Riano-Pachon D.M."/>
            <person name="Richier S."/>
            <person name="Rokitta S."/>
            <person name="Shiraiwa Y."/>
            <person name="Soanes D.M."/>
            <person name="van der Giezen M."/>
            <person name="Wahlund T.M."/>
            <person name="Williams B."/>
            <person name="Wilson W."/>
            <person name="Wolfe G."/>
            <person name="Wurch L.L."/>
        </authorList>
    </citation>
    <scope>NUCLEOTIDE SEQUENCE</scope>
</reference>